<dbReference type="Proteomes" id="UP000217895">
    <property type="component" value="Chromosome"/>
</dbReference>
<feature type="transmembrane region" description="Helical" evidence="7">
    <location>
        <begin position="15"/>
        <end position="35"/>
    </location>
</feature>
<protein>
    <recommendedName>
        <fullName evidence="2">histidine kinase</fullName>
        <ecNumber evidence="2">2.7.13.3</ecNumber>
    </recommendedName>
</protein>
<dbReference type="AlphaFoldDB" id="A0A1Z4JB11"/>
<dbReference type="GO" id="GO:0005886">
    <property type="term" value="C:plasma membrane"/>
    <property type="evidence" value="ECO:0007669"/>
    <property type="project" value="TreeGrafter"/>
</dbReference>
<keyword evidence="5 9" id="KW-0418">Kinase</keyword>
<keyword evidence="4" id="KW-0808">Transferase</keyword>
<dbReference type="InterPro" id="IPR036890">
    <property type="entry name" value="HATPase_C_sf"/>
</dbReference>
<proteinExistence type="predicted"/>
<dbReference type="FunFam" id="3.30.565.10:FF:000006">
    <property type="entry name" value="Sensor histidine kinase WalK"/>
    <property type="match status" value="1"/>
</dbReference>
<feature type="transmembrane region" description="Helical" evidence="7">
    <location>
        <begin position="184"/>
        <end position="205"/>
    </location>
</feature>
<dbReference type="Pfam" id="PF02518">
    <property type="entry name" value="HATPase_c"/>
    <property type="match status" value="1"/>
</dbReference>
<dbReference type="SMART" id="SM00388">
    <property type="entry name" value="HisKA"/>
    <property type="match status" value="1"/>
</dbReference>
<dbReference type="SMART" id="SM00387">
    <property type="entry name" value="HATPase_c"/>
    <property type="match status" value="1"/>
</dbReference>
<keyword evidence="7" id="KW-0472">Membrane</keyword>
<comment type="catalytic activity">
    <reaction evidence="1">
        <text>ATP + protein L-histidine = ADP + protein N-phospho-L-histidine.</text>
        <dbReference type="EC" id="2.7.13.3"/>
    </reaction>
</comment>
<evidence type="ECO:0000256" key="2">
    <source>
        <dbReference type="ARBA" id="ARBA00012438"/>
    </source>
</evidence>
<dbReference type="GO" id="GO:0000155">
    <property type="term" value="F:phosphorelay sensor kinase activity"/>
    <property type="evidence" value="ECO:0007669"/>
    <property type="project" value="InterPro"/>
</dbReference>
<dbReference type="EMBL" id="AP018203">
    <property type="protein sequence ID" value="BAY53858.1"/>
    <property type="molecule type" value="Genomic_DNA"/>
</dbReference>
<dbReference type="Gene3D" id="3.30.565.10">
    <property type="entry name" value="Histidine kinase-like ATPase, C-terminal domain"/>
    <property type="match status" value="1"/>
</dbReference>
<dbReference type="CDD" id="cd00075">
    <property type="entry name" value="HATPase"/>
    <property type="match status" value="1"/>
</dbReference>
<evidence type="ECO:0000259" key="8">
    <source>
        <dbReference type="PROSITE" id="PS50109"/>
    </source>
</evidence>
<evidence type="ECO:0000256" key="1">
    <source>
        <dbReference type="ARBA" id="ARBA00000085"/>
    </source>
</evidence>
<dbReference type="PRINTS" id="PR00344">
    <property type="entry name" value="BCTRLSENSOR"/>
</dbReference>
<evidence type="ECO:0000256" key="6">
    <source>
        <dbReference type="ARBA" id="ARBA00023012"/>
    </source>
</evidence>
<dbReference type="NCBIfam" id="NF041735">
    <property type="entry name" value="hist_kin_RppB"/>
    <property type="match status" value="1"/>
</dbReference>
<dbReference type="PROSITE" id="PS50109">
    <property type="entry name" value="HIS_KIN"/>
    <property type="match status" value="1"/>
</dbReference>
<dbReference type="SUPFAM" id="SSF55874">
    <property type="entry name" value="ATPase domain of HSP90 chaperone/DNA topoisomerase II/histidine kinase"/>
    <property type="match status" value="1"/>
</dbReference>
<dbReference type="EC" id="2.7.13.3" evidence="2"/>
<dbReference type="CDD" id="cd00082">
    <property type="entry name" value="HisKA"/>
    <property type="match status" value="1"/>
</dbReference>
<evidence type="ECO:0000256" key="4">
    <source>
        <dbReference type="ARBA" id="ARBA00022679"/>
    </source>
</evidence>
<evidence type="ECO:0000313" key="9">
    <source>
        <dbReference type="EMBL" id="BAY53858.1"/>
    </source>
</evidence>
<evidence type="ECO:0000313" key="10">
    <source>
        <dbReference type="Proteomes" id="UP000217895"/>
    </source>
</evidence>
<gene>
    <name evidence="9" type="ORF">NIES2135_06700</name>
</gene>
<keyword evidence="3" id="KW-0597">Phosphoprotein</keyword>
<evidence type="ECO:0000256" key="5">
    <source>
        <dbReference type="ARBA" id="ARBA00022777"/>
    </source>
</evidence>
<dbReference type="InterPro" id="IPR049835">
    <property type="entry name" value="RppB"/>
</dbReference>
<name>A0A1Z4JB11_LEPBY</name>
<dbReference type="PANTHER" id="PTHR45453:SF1">
    <property type="entry name" value="PHOSPHATE REGULON SENSOR PROTEIN PHOR"/>
    <property type="match status" value="1"/>
</dbReference>
<organism evidence="9 10">
    <name type="scientific">Leptolyngbya boryana NIES-2135</name>
    <dbReference type="NCBI Taxonomy" id="1973484"/>
    <lineage>
        <taxon>Bacteria</taxon>
        <taxon>Bacillati</taxon>
        <taxon>Cyanobacteriota</taxon>
        <taxon>Cyanophyceae</taxon>
        <taxon>Leptolyngbyales</taxon>
        <taxon>Leptolyngbyaceae</taxon>
        <taxon>Leptolyngbya group</taxon>
        <taxon>Leptolyngbya</taxon>
    </lineage>
</organism>
<dbReference type="InterPro" id="IPR005467">
    <property type="entry name" value="His_kinase_dom"/>
</dbReference>
<dbReference type="InterPro" id="IPR004358">
    <property type="entry name" value="Sig_transdc_His_kin-like_C"/>
</dbReference>
<evidence type="ECO:0000256" key="3">
    <source>
        <dbReference type="ARBA" id="ARBA00022553"/>
    </source>
</evidence>
<accession>A0A1Z4JB11</accession>
<dbReference type="Pfam" id="PF00512">
    <property type="entry name" value="HisKA"/>
    <property type="match status" value="1"/>
</dbReference>
<dbReference type="Gene3D" id="1.10.287.130">
    <property type="match status" value="1"/>
</dbReference>
<dbReference type="GO" id="GO:0004721">
    <property type="term" value="F:phosphoprotein phosphatase activity"/>
    <property type="evidence" value="ECO:0007669"/>
    <property type="project" value="TreeGrafter"/>
</dbReference>
<dbReference type="SUPFAM" id="SSF47384">
    <property type="entry name" value="Homodimeric domain of signal transducing histidine kinase"/>
    <property type="match status" value="1"/>
</dbReference>
<reference evidence="9 10" key="1">
    <citation type="submission" date="2017-06" db="EMBL/GenBank/DDBJ databases">
        <title>Genome sequencing of cyanobaciteial culture collection at National Institute for Environmental Studies (NIES).</title>
        <authorList>
            <person name="Hirose Y."/>
            <person name="Shimura Y."/>
            <person name="Fujisawa T."/>
            <person name="Nakamura Y."/>
            <person name="Kawachi M."/>
        </authorList>
    </citation>
    <scope>NUCLEOTIDE SEQUENCE [LARGE SCALE GENOMIC DNA]</scope>
    <source>
        <strain evidence="9 10">NIES-2135</strain>
    </source>
</reference>
<keyword evidence="7" id="KW-1133">Transmembrane helix</keyword>
<dbReference type="GO" id="GO:0016036">
    <property type="term" value="P:cellular response to phosphate starvation"/>
    <property type="evidence" value="ECO:0007669"/>
    <property type="project" value="TreeGrafter"/>
</dbReference>
<dbReference type="InterPro" id="IPR003594">
    <property type="entry name" value="HATPase_dom"/>
</dbReference>
<dbReference type="InterPro" id="IPR003661">
    <property type="entry name" value="HisK_dim/P_dom"/>
</dbReference>
<feature type="domain" description="Histidine kinase" evidence="8">
    <location>
        <begin position="225"/>
        <end position="443"/>
    </location>
</feature>
<keyword evidence="10" id="KW-1185">Reference proteome</keyword>
<keyword evidence="6" id="KW-0902">Two-component regulatory system</keyword>
<keyword evidence="7" id="KW-0812">Transmembrane</keyword>
<dbReference type="InterPro" id="IPR036097">
    <property type="entry name" value="HisK_dim/P_sf"/>
</dbReference>
<sequence length="443" mass="49117">MHQNRLFNRTRLQLAAWYAGVMGAILGVCGVAVYLHLAETHFEAIAGEIQTLVGSLHDSIEPMLEKPGELHPRVRQILPGLCVGGQLCRPVKTSHIHVLGADYQDPYYVRFTNLSFQTLATVNTPPPPDSAAQGKNWQILTDEKGRRYHQFSMVLTTSAGQPWGYIQVGRSLSGYQRYLASLKVFLLIGLPIAMVSIGGASWWLAGLAMQPVYNSYRQIQQFTADAAHELRTPLAAIQATVETTLGTENLNLIEAQTTLQTITRQNQRLAQLVQDLLMLSRMDLKVLPTKHQNCCLDDLLHDLVEEFAAFAISAKVSLELSIQAQDLYVVGDEEQLYRLVMNLITNAIQYSYPGGTVMLRLLKEDSTAIIQVEDTGVGIETAEQARIFDRFYRVNQDRSRQTGGAGLGLAIAQAIVELHKGSLKVQSQFGKGSIFTLRLPLKT</sequence>
<dbReference type="PANTHER" id="PTHR45453">
    <property type="entry name" value="PHOSPHATE REGULON SENSOR PROTEIN PHOR"/>
    <property type="match status" value="1"/>
</dbReference>
<evidence type="ECO:0000256" key="7">
    <source>
        <dbReference type="SAM" id="Phobius"/>
    </source>
</evidence>
<dbReference type="InterPro" id="IPR050351">
    <property type="entry name" value="BphY/WalK/GraS-like"/>
</dbReference>